<proteinExistence type="inferred from homology"/>
<dbReference type="NCBIfam" id="TIGR01225">
    <property type="entry name" value="hutH"/>
    <property type="match status" value="1"/>
</dbReference>
<dbReference type="Pfam" id="PF00221">
    <property type="entry name" value="Lyase_aromatic"/>
    <property type="match status" value="1"/>
</dbReference>
<evidence type="ECO:0000256" key="5">
    <source>
        <dbReference type="ARBA" id="ARBA00023239"/>
    </source>
</evidence>
<protein>
    <recommendedName>
        <fullName evidence="3">histidine ammonia-lyase</fullName>
        <ecNumber evidence="3">4.3.1.3</ecNumber>
    </recommendedName>
</protein>
<dbReference type="InterPro" id="IPR024083">
    <property type="entry name" value="Fumarase/histidase_N"/>
</dbReference>
<keyword evidence="9" id="KW-1185">Reference proteome</keyword>
<dbReference type="GO" id="GO:0005737">
    <property type="term" value="C:cytoplasm"/>
    <property type="evidence" value="ECO:0007669"/>
    <property type="project" value="InterPro"/>
</dbReference>
<dbReference type="EMBL" id="MPUH01001295">
    <property type="protein sequence ID" value="OMJ68676.1"/>
    <property type="molecule type" value="Genomic_DNA"/>
</dbReference>
<dbReference type="InterPro" id="IPR005921">
    <property type="entry name" value="HutH"/>
</dbReference>
<dbReference type="InterPro" id="IPR008948">
    <property type="entry name" value="L-Aspartase-like"/>
</dbReference>
<comment type="caution">
    <text evidence="8">The sequence shown here is derived from an EMBL/GenBank/DDBJ whole genome shotgun (WGS) entry which is preliminary data.</text>
</comment>
<dbReference type="OrthoDB" id="10051290at2759"/>
<evidence type="ECO:0000313" key="8">
    <source>
        <dbReference type="EMBL" id="OMJ68676.1"/>
    </source>
</evidence>
<dbReference type="InterPro" id="IPR001106">
    <property type="entry name" value="Aromatic_Lyase"/>
</dbReference>
<dbReference type="Gene3D" id="1.20.200.10">
    <property type="entry name" value="Fumarase/aspartase (Central domain)"/>
    <property type="match status" value="1"/>
</dbReference>
<reference evidence="8 9" key="1">
    <citation type="submission" date="2016-11" db="EMBL/GenBank/DDBJ databases">
        <title>The macronuclear genome of Stentor coeruleus: a giant cell with tiny introns.</title>
        <authorList>
            <person name="Slabodnick M."/>
            <person name="Ruby J.G."/>
            <person name="Reiff S.B."/>
            <person name="Swart E.C."/>
            <person name="Gosai S."/>
            <person name="Prabakaran S."/>
            <person name="Witkowska E."/>
            <person name="Larue G.E."/>
            <person name="Fisher S."/>
            <person name="Freeman R.M."/>
            <person name="Gunawardena J."/>
            <person name="Chu W."/>
            <person name="Stover N.A."/>
            <person name="Gregory B.D."/>
            <person name="Nowacki M."/>
            <person name="Derisi J."/>
            <person name="Roy S.W."/>
            <person name="Marshall W.F."/>
            <person name="Sood P."/>
        </authorList>
    </citation>
    <scope>NUCLEOTIDE SEQUENCE [LARGE SCALE GENOMIC DNA]</scope>
    <source>
        <strain evidence="8">WM001</strain>
    </source>
</reference>
<comment type="catalytic activity">
    <reaction evidence="6">
        <text>L-histidine = trans-urocanate + NH4(+)</text>
        <dbReference type="Rhea" id="RHEA:21232"/>
        <dbReference type="ChEBI" id="CHEBI:17771"/>
        <dbReference type="ChEBI" id="CHEBI:28938"/>
        <dbReference type="ChEBI" id="CHEBI:57595"/>
        <dbReference type="EC" id="4.3.1.3"/>
    </reaction>
</comment>
<organism evidence="8 9">
    <name type="scientific">Stentor coeruleus</name>
    <dbReference type="NCBI Taxonomy" id="5963"/>
    <lineage>
        <taxon>Eukaryota</taxon>
        <taxon>Sar</taxon>
        <taxon>Alveolata</taxon>
        <taxon>Ciliophora</taxon>
        <taxon>Postciliodesmatophora</taxon>
        <taxon>Heterotrichea</taxon>
        <taxon>Heterotrichida</taxon>
        <taxon>Stentoridae</taxon>
        <taxon>Stentor</taxon>
    </lineage>
</organism>
<dbReference type="UniPathway" id="UPA00379">
    <property type="reaction ID" value="UER00549"/>
</dbReference>
<dbReference type="SUPFAM" id="SSF48557">
    <property type="entry name" value="L-aspartase-like"/>
    <property type="match status" value="1"/>
</dbReference>
<dbReference type="GO" id="GO:0004397">
    <property type="term" value="F:histidine ammonia-lyase activity"/>
    <property type="evidence" value="ECO:0007669"/>
    <property type="project" value="UniProtKB-EC"/>
</dbReference>
<dbReference type="Proteomes" id="UP000187209">
    <property type="component" value="Unassembled WGS sequence"/>
</dbReference>
<keyword evidence="5 7" id="KW-0456">Lyase</keyword>
<evidence type="ECO:0000313" key="9">
    <source>
        <dbReference type="Proteomes" id="UP000187209"/>
    </source>
</evidence>
<comment type="similarity">
    <text evidence="2 7">Belongs to the PAL/histidase family.</text>
</comment>
<dbReference type="GO" id="GO:0019556">
    <property type="term" value="P:L-histidine catabolic process to glutamate and formamide"/>
    <property type="evidence" value="ECO:0007669"/>
    <property type="project" value="UniProtKB-UniPathway"/>
</dbReference>
<dbReference type="FunFam" id="1.20.200.10:FF:000003">
    <property type="entry name" value="Histidine ammonia-lyase"/>
    <property type="match status" value="1"/>
</dbReference>
<evidence type="ECO:0000256" key="4">
    <source>
        <dbReference type="ARBA" id="ARBA00022808"/>
    </source>
</evidence>
<accession>A0A1R2AVX7</accession>
<dbReference type="AlphaFoldDB" id="A0A1R2AVX7"/>
<keyword evidence="4" id="KW-0369">Histidine metabolism</keyword>
<comment type="pathway">
    <text evidence="1">Amino-acid degradation; L-histidine degradation into L-glutamate; N-formimidoyl-L-glutamate from L-histidine: step 1/3.</text>
</comment>
<dbReference type="GO" id="GO:0019557">
    <property type="term" value="P:L-histidine catabolic process to glutamate and formate"/>
    <property type="evidence" value="ECO:0007669"/>
    <property type="project" value="UniProtKB-UniPathway"/>
</dbReference>
<evidence type="ECO:0000256" key="7">
    <source>
        <dbReference type="RuleBase" id="RU003954"/>
    </source>
</evidence>
<dbReference type="NCBIfam" id="NF006871">
    <property type="entry name" value="PRK09367.1"/>
    <property type="match status" value="1"/>
</dbReference>
<evidence type="ECO:0000256" key="6">
    <source>
        <dbReference type="ARBA" id="ARBA00049269"/>
    </source>
</evidence>
<evidence type="ECO:0000256" key="2">
    <source>
        <dbReference type="ARBA" id="ARBA00007238"/>
    </source>
</evidence>
<gene>
    <name evidence="8" type="ORF">SteCoe_33801</name>
</gene>
<dbReference type="Gene3D" id="1.10.275.10">
    <property type="entry name" value="Fumarase/aspartase (N-terminal domain)"/>
    <property type="match status" value="1"/>
</dbReference>
<name>A0A1R2AVX7_9CILI</name>
<dbReference type="EC" id="4.3.1.3" evidence="3"/>
<evidence type="ECO:0000256" key="3">
    <source>
        <dbReference type="ARBA" id="ARBA00012994"/>
    </source>
</evidence>
<sequence length="510" mass="56286">MSTIYLDGQNLTPETLYNLGYSNHTLAIADSAWSQIESSHNYLKSILESGDVAYGINTGFGYFANVTIEEDKLKTLQRNLIRSHCVGVGPSFTIPRTKMILALRINVLCKGCSGTSPELINKLVEAYNKGCFSFVPEQGTVGACGDLAPLAHLFLGLMGEGLMWDEDTQNYESAEKVLLKKNYEPVRDLFPKEGLSIINGPQIITSLLTEGYIRGKILAEAADIIAALTIECLRSLATPFDERIHMSRPHFGQITVAKRIRSLLLPKSEIAINTPFDKVQDAYSIRCIPQVHGVTWDTLNFVNTILTTELNSATDNPLIFSETQACLSGGNFHGEYTAKMSDFLAIALHELGSISEVRISRLMRKEITNFEYFLVQNPGLNSGLMMVHCTAASLVSENKQLCHPASVDSIPTSAGQEDHVSMGGWAARKLIKVVDNLQNILAIELLSDLHALVFLKPHKTTDALEKVIKLARNVVDVRDTDYNISPDIKSLYELIGSGALSEAVREYWEN</sequence>
<dbReference type="CDD" id="cd00332">
    <property type="entry name" value="PAL-HAL"/>
    <property type="match status" value="1"/>
</dbReference>
<evidence type="ECO:0000256" key="1">
    <source>
        <dbReference type="ARBA" id="ARBA00005113"/>
    </source>
</evidence>
<dbReference type="PANTHER" id="PTHR10362">
    <property type="entry name" value="HISTIDINE AMMONIA-LYASE"/>
    <property type="match status" value="1"/>
</dbReference>